<dbReference type="Pfam" id="PF08613">
    <property type="entry name" value="Cyclin"/>
    <property type="match status" value="1"/>
</dbReference>
<feature type="region of interest" description="Disordered" evidence="1">
    <location>
        <begin position="420"/>
        <end position="472"/>
    </location>
</feature>
<dbReference type="GO" id="GO:0000307">
    <property type="term" value="C:cyclin-dependent protein kinase holoenzyme complex"/>
    <property type="evidence" value="ECO:0007669"/>
    <property type="project" value="TreeGrafter"/>
</dbReference>
<dbReference type="GeneID" id="25278236"/>
<dbReference type="OrthoDB" id="286814at2759"/>
<dbReference type="GO" id="GO:0005634">
    <property type="term" value="C:nucleus"/>
    <property type="evidence" value="ECO:0007669"/>
    <property type="project" value="TreeGrafter"/>
</dbReference>
<evidence type="ECO:0000256" key="1">
    <source>
        <dbReference type="SAM" id="MobiDB-lite"/>
    </source>
</evidence>
<dbReference type="GO" id="GO:0019901">
    <property type="term" value="F:protein kinase binding"/>
    <property type="evidence" value="ECO:0007669"/>
    <property type="project" value="InterPro"/>
</dbReference>
<dbReference type="STRING" id="1182545.A0A072Q1G8"/>
<feature type="compositionally biased region" description="Basic and acidic residues" evidence="1">
    <location>
        <begin position="543"/>
        <end position="554"/>
    </location>
</feature>
<dbReference type="InterPro" id="IPR013922">
    <property type="entry name" value="Cyclin_PHO80-like"/>
</dbReference>
<keyword evidence="3" id="KW-1185">Reference proteome</keyword>
<organism evidence="2 3">
    <name type="scientific">Exophiala aquamarina CBS 119918</name>
    <dbReference type="NCBI Taxonomy" id="1182545"/>
    <lineage>
        <taxon>Eukaryota</taxon>
        <taxon>Fungi</taxon>
        <taxon>Dikarya</taxon>
        <taxon>Ascomycota</taxon>
        <taxon>Pezizomycotina</taxon>
        <taxon>Eurotiomycetes</taxon>
        <taxon>Chaetothyriomycetidae</taxon>
        <taxon>Chaetothyriales</taxon>
        <taxon>Herpotrichiellaceae</taxon>
        <taxon>Exophiala</taxon>
    </lineage>
</organism>
<gene>
    <name evidence="2" type="ORF">A1O9_03300</name>
</gene>
<dbReference type="EMBL" id="AMGV01000002">
    <property type="protein sequence ID" value="KEF61730.1"/>
    <property type="molecule type" value="Genomic_DNA"/>
</dbReference>
<accession>A0A072Q1G8</accession>
<dbReference type="HOGENOM" id="CLU_017197_0_0_1"/>
<protein>
    <recommendedName>
        <fullName evidence="4">Cyclin N-terminal domain-containing protein</fullName>
    </recommendedName>
</protein>
<dbReference type="CDD" id="cd20557">
    <property type="entry name" value="CYCLIN_ScPCL1-like"/>
    <property type="match status" value="1"/>
</dbReference>
<name>A0A072Q1G8_9EURO</name>
<dbReference type="PANTHER" id="PTHR15615:SF36">
    <property type="entry name" value="PHO85 CYCLIN-5"/>
    <property type="match status" value="1"/>
</dbReference>
<feature type="compositionally biased region" description="Basic and acidic residues" evidence="1">
    <location>
        <begin position="442"/>
        <end position="455"/>
    </location>
</feature>
<feature type="compositionally biased region" description="Low complexity" evidence="1">
    <location>
        <begin position="369"/>
        <end position="407"/>
    </location>
</feature>
<comment type="caution">
    <text evidence="2">The sequence shown here is derived from an EMBL/GenBank/DDBJ whole genome shotgun (WGS) entry which is preliminary data.</text>
</comment>
<dbReference type="AlphaFoldDB" id="A0A072Q1G8"/>
<dbReference type="GO" id="GO:0016538">
    <property type="term" value="F:cyclin-dependent protein serine/threonine kinase regulator activity"/>
    <property type="evidence" value="ECO:0007669"/>
    <property type="project" value="TreeGrafter"/>
</dbReference>
<feature type="compositionally biased region" description="Low complexity" evidence="1">
    <location>
        <begin position="489"/>
        <end position="498"/>
    </location>
</feature>
<sequence>MTTCFNGAGVLPLKVFIQETLKRSRASYSTLQVALFYLVLLKARLPAGVLEQNRNSHGESRERECRALQCGRRMFLSALMLASKYLQDRNYSARAWSKISGLRSNEINENERDYLYLIDYSLHIPKESFDNWSKIVIALSKLSSKVPQCRADFLSLDAGSSGSGPGSSLADMVPSLHLDEAQDQTLFSDDWWTDIIQKLDPRMVKDETHTQSFLKNFVPGYRELSTDSEKSSDNADESATELDSLSSVLDINLCESLRSRTTETSKLETLQTPVQMSPFRASAMPRQPQLRNLPTPQSTPPIADGYHSSTPSNRPSLRCSASVDALRSMRRQCMMNANLDRCPPPRSQPFVLPMRSWTRPAETTQDYPSRSTTPSVSSPASVASDMSSCTSRSRSSSISSTSSWSTASTLPRIREAGAGQFNSPLAHMSTLSSRPGTFLSRNKCDRSATSLHDEGYGSSEEPLTKLSDSNSPSGLEANAVRVLLSLSSQLDTSSQSVTPTPQNYDAPSKEALGQLPRGHKRTLSSSECVQNYVRYLLRGDSGTRRTPEVVDDSMRPCPDATPRQRQEGTKFWAAPRMAMPNMNDSKRMALHCASAPDLASQYVRQHVSMTAS</sequence>
<evidence type="ECO:0000313" key="3">
    <source>
        <dbReference type="Proteomes" id="UP000027920"/>
    </source>
</evidence>
<proteinExistence type="predicted"/>
<evidence type="ECO:0000313" key="2">
    <source>
        <dbReference type="EMBL" id="KEF61730.1"/>
    </source>
</evidence>
<dbReference type="PANTHER" id="PTHR15615">
    <property type="match status" value="1"/>
</dbReference>
<dbReference type="RefSeq" id="XP_013264320.1">
    <property type="nucleotide sequence ID" value="XM_013408866.1"/>
</dbReference>
<feature type="region of interest" description="Disordered" evidence="1">
    <location>
        <begin position="543"/>
        <end position="567"/>
    </location>
</feature>
<evidence type="ECO:0008006" key="4">
    <source>
        <dbReference type="Google" id="ProtNLM"/>
    </source>
</evidence>
<feature type="region of interest" description="Disordered" evidence="1">
    <location>
        <begin position="285"/>
        <end position="318"/>
    </location>
</feature>
<dbReference type="VEuPathDB" id="FungiDB:A1O9_03300"/>
<reference evidence="2 3" key="1">
    <citation type="submission" date="2013-03" db="EMBL/GenBank/DDBJ databases">
        <title>The Genome Sequence of Exophiala aquamarina CBS 119918.</title>
        <authorList>
            <consortium name="The Broad Institute Genomics Platform"/>
            <person name="Cuomo C."/>
            <person name="de Hoog S."/>
            <person name="Gorbushina A."/>
            <person name="Walker B."/>
            <person name="Young S.K."/>
            <person name="Zeng Q."/>
            <person name="Gargeya S."/>
            <person name="Fitzgerald M."/>
            <person name="Haas B."/>
            <person name="Abouelleil A."/>
            <person name="Allen A.W."/>
            <person name="Alvarado L."/>
            <person name="Arachchi H.M."/>
            <person name="Berlin A.M."/>
            <person name="Chapman S.B."/>
            <person name="Gainer-Dewar J."/>
            <person name="Goldberg J."/>
            <person name="Griggs A."/>
            <person name="Gujja S."/>
            <person name="Hansen M."/>
            <person name="Howarth C."/>
            <person name="Imamovic A."/>
            <person name="Ireland A."/>
            <person name="Larimer J."/>
            <person name="McCowan C."/>
            <person name="Murphy C."/>
            <person name="Pearson M."/>
            <person name="Poon T.W."/>
            <person name="Priest M."/>
            <person name="Roberts A."/>
            <person name="Saif S."/>
            <person name="Shea T."/>
            <person name="Sisk P."/>
            <person name="Sykes S."/>
            <person name="Wortman J."/>
            <person name="Nusbaum C."/>
            <person name="Birren B."/>
        </authorList>
    </citation>
    <scope>NUCLEOTIDE SEQUENCE [LARGE SCALE GENOMIC DNA]</scope>
    <source>
        <strain evidence="2 3">CBS 119918</strain>
    </source>
</reference>
<dbReference type="Gene3D" id="1.10.472.10">
    <property type="entry name" value="Cyclin-like"/>
    <property type="match status" value="1"/>
</dbReference>
<feature type="region of interest" description="Disordered" evidence="1">
    <location>
        <begin position="489"/>
        <end position="510"/>
    </location>
</feature>
<dbReference type="Proteomes" id="UP000027920">
    <property type="component" value="Unassembled WGS sequence"/>
</dbReference>
<feature type="region of interest" description="Disordered" evidence="1">
    <location>
        <begin position="337"/>
        <end position="407"/>
    </location>
</feature>